<dbReference type="Gene3D" id="3.10.100.10">
    <property type="entry name" value="Mannose-Binding Protein A, subunit A"/>
    <property type="match status" value="1"/>
</dbReference>
<dbReference type="SUPFAM" id="SSF56436">
    <property type="entry name" value="C-type lectin-like"/>
    <property type="match status" value="1"/>
</dbReference>
<evidence type="ECO:0000313" key="14">
    <source>
        <dbReference type="Proteomes" id="UP000669903"/>
    </source>
</evidence>
<dbReference type="InterPro" id="IPR016187">
    <property type="entry name" value="CTDL_fold"/>
</dbReference>
<feature type="region of interest" description="Disordered" evidence="9">
    <location>
        <begin position="152"/>
        <end position="189"/>
    </location>
</feature>
<evidence type="ECO:0000256" key="4">
    <source>
        <dbReference type="ARBA" id="ARBA00022448"/>
    </source>
</evidence>
<accession>A0A836FU80</accession>
<evidence type="ECO:0000256" key="9">
    <source>
        <dbReference type="SAM" id="MobiDB-lite"/>
    </source>
</evidence>
<dbReference type="InterPro" id="IPR008942">
    <property type="entry name" value="ENTH_VHS"/>
</dbReference>
<dbReference type="InterPro" id="IPR050670">
    <property type="entry name" value="STAM"/>
</dbReference>
<dbReference type="SUPFAM" id="SSF48464">
    <property type="entry name" value="ENTH/VHS domain"/>
    <property type="match status" value="1"/>
</dbReference>
<keyword evidence="3 8" id="KW-0728">SH3 domain</keyword>
<dbReference type="InterPro" id="IPR002014">
    <property type="entry name" value="VHS_dom"/>
</dbReference>
<evidence type="ECO:0000313" key="13">
    <source>
        <dbReference type="EMBL" id="KAG5344826.1"/>
    </source>
</evidence>
<proteinExistence type="inferred from homology"/>
<keyword evidence="7" id="KW-1015">Disulfide bond</keyword>
<keyword evidence="6" id="KW-0653">Protein transport</keyword>
<dbReference type="PANTHER" id="PTHR45929">
    <property type="entry name" value="JAK PATHWAY SIGNAL TRANSDUCTION ADAPTOR MOLECULE"/>
    <property type="match status" value="1"/>
</dbReference>
<sequence>MDICDKVGTSSQNAKDCLRSIVKRLYCQDPHVVMQAITLLDACASNCGKVFHLEIASRDFENDLRKLINHPQPKIVDKIKALLKKWVEGDFKTDPQLNLIPSLYNKLRSEGHDFSSVSDTPKRSTTLSRDPNVVTNSQEESDIARAIQLSLQESKTHTQSTSSHSSPASKRSTSLYPSMNSVVGASNTSQEGRKVRALYDFEAAEDNELTFLAGEIINILDDSHPNWWKGSNQRGEGLFPSNFVTADLSVEPEEFTKLEHSNKKLVQFAEEVEVKMVKREPEVVEVEIDEKKMDRLLHLLHEADPQCDTSDPQEMLDLEGPKQFNFRGHNYFYSGHVPAHANQKVDWLDARNICREYCMDLISIETQEENNMVFRLIQQNDVPYIWTSGRLCDFKGCENRRDLEPKSLYGWFWSANREKMAPTNQVPNGWGFNPWSQTGHKKVRQPDNAEYDINGTNESCLSVLNNVYNDGIAWHDVACYHEKPFVCEDSEELLNYVASTNRGIRL</sequence>
<comment type="caution">
    <text evidence="13">The sequence shown here is derived from an EMBL/GenBank/DDBJ whole genome shotgun (WGS) entry which is preliminary data.</text>
</comment>
<dbReference type="PRINTS" id="PR00452">
    <property type="entry name" value="SH3DOMAIN"/>
</dbReference>
<feature type="compositionally biased region" description="Low complexity" evidence="9">
    <location>
        <begin position="157"/>
        <end position="174"/>
    </location>
</feature>
<keyword evidence="4" id="KW-0813">Transport</keyword>
<comment type="subcellular location">
    <subcellularLocation>
        <location evidence="1">Endosome</location>
    </subcellularLocation>
</comment>
<comment type="similarity">
    <text evidence="2">Belongs to the STAM family.</text>
</comment>
<dbReference type="PROSITE" id="PS00615">
    <property type="entry name" value="C_TYPE_LECTIN_1"/>
    <property type="match status" value="1"/>
</dbReference>
<reference evidence="13" key="1">
    <citation type="submission" date="2020-03" db="EMBL/GenBank/DDBJ databases">
        <title>Relaxed selection underlies rapid genomic changes in the transitions from sociality to social parasitism in ants.</title>
        <authorList>
            <person name="Bi X."/>
        </authorList>
    </citation>
    <scope>NUCLEOTIDE SEQUENCE</scope>
    <source>
        <strain evidence="13">BGI-DK2014a</strain>
        <tissue evidence="13">Whole body</tissue>
    </source>
</reference>
<gene>
    <name evidence="13" type="primary">Stam</name>
    <name evidence="13" type="ORF">G6Z76_0012925</name>
</gene>
<feature type="region of interest" description="Disordered" evidence="9">
    <location>
        <begin position="111"/>
        <end position="139"/>
    </location>
</feature>
<dbReference type="AlphaFoldDB" id="A0A836FU80"/>
<feature type="domain" description="VHS" evidence="12">
    <location>
        <begin position="1"/>
        <end position="115"/>
    </location>
</feature>
<dbReference type="CDD" id="cd11820">
    <property type="entry name" value="SH3_STAM"/>
    <property type="match status" value="1"/>
</dbReference>
<dbReference type="GO" id="GO:0043328">
    <property type="term" value="P:protein transport to vacuole involved in ubiquitin-dependent protein catabolic process via the multivesicular body sorting pathway"/>
    <property type="evidence" value="ECO:0007669"/>
    <property type="project" value="TreeGrafter"/>
</dbReference>
<evidence type="ECO:0000256" key="2">
    <source>
        <dbReference type="ARBA" id="ARBA00009666"/>
    </source>
</evidence>
<dbReference type="GO" id="GO:0035091">
    <property type="term" value="F:phosphatidylinositol binding"/>
    <property type="evidence" value="ECO:0007669"/>
    <property type="project" value="InterPro"/>
</dbReference>
<dbReference type="Pfam" id="PF00018">
    <property type="entry name" value="SH3_1"/>
    <property type="match status" value="1"/>
</dbReference>
<evidence type="ECO:0000256" key="5">
    <source>
        <dbReference type="ARBA" id="ARBA00022753"/>
    </source>
</evidence>
<feature type="compositionally biased region" description="Polar residues" evidence="9">
    <location>
        <begin position="115"/>
        <end position="138"/>
    </location>
</feature>
<name>A0A836FU80_9HYME</name>
<evidence type="ECO:0000259" key="10">
    <source>
        <dbReference type="PROSITE" id="PS50002"/>
    </source>
</evidence>
<dbReference type="Gene3D" id="2.30.30.40">
    <property type="entry name" value="SH3 Domains"/>
    <property type="match status" value="1"/>
</dbReference>
<dbReference type="SUPFAM" id="SSF50044">
    <property type="entry name" value="SH3-domain"/>
    <property type="match status" value="1"/>
</dbReference>
<dbReference type="SMART" id="SM00326">
    <property type="entry name" value="SH3"/>
    <property type="match status" value="1"/>
</dbReference>
<dbReference type="CDD" id="cd00037">
    <property type="entry name" value="CLECT"/>
    <property type="match status" value="1"/>
</dbReference>
<evidence type="ECO:0000256" key="6">
    <source>
        <dbReference type="ARBA" id="ARBA00022927"/>
    </source>
</evidence>
<evidence type="ECO:0000259" key="11">
    <source>
        <dbReference type="PROSITE" id="PS50041"/>
    </source>
</evidence>
<evidence type="ECO:0000256" key="7">
    <source>
        <dbReference type="ARBA" id="ARBA00023157"/>
    </source>
</evidence>
<feature type="non-terminal residue" evidence="13">
    <location>
        <position position="506"/>
    </location>
</feature>
<protein>
    <submittedName>
        <fullName evidence="13">STAM1 protein</fullName>
    </submittedName>
</protein>
<dbReference type="PANTHER" id="PTHR45929:SF3">
    <property type="entry name" value="JAK PATHWAY SIGNAL TRANSDUCTION ADAPTOR MOLECULE"/>
    <property type="match status" value="1"/>
</dbReference>
<dbReference type="PROSITE" id="PS50179">
    <property type="entry name" value="VHS"/>
    <property type="match status" value="1"/>
</dbReference>
<dbReference type="InterPro" id="IPR001304">
    <property type="entry name" value="C-type_lectin-like"/>
</dbReference>
<feature type="compositionally biased region" description="Polar residues" evidence="9">
    <location>
        <begin position="175"/>
        <end position="189"/>
    </location>
</feature>
<dbReference type="GO" id="GO:0033565">
    <property type="term" value="C:ESCRT-0 complex"/>
    <property type="evidence" value="ECO:0007669"/>
    <property type="project" value="TreeGrafter"/>
</dbReference>
<dbReference type="CDD" id="cd03568">
    <property type="entry name" value="VHS_STAM"/>
    <property type="match status" value="1"/>
</dbReference>
<dbReference type="Pfam" id="PF02809">
    <property type="entry name" value="UIM"/>
    <property type="match status" value="1"/>
</dbReference>
<dbReference type="SMART" id="SM00034">
    <property type="entry name" value="CLECT"/>
    <property type="match status" value="1"/>
</dbReference>
<keyword evidence="14" id="KW-1185">Reference proteome</keyword>
<evidence type="ECO:0000259" key="12">
    <source>
        <dbReference type="PROSITE" id="PS50179"/>
    </source>
</evidence>
<dbReference type="Gene3D" id="1.25.40.90">
    <property type="match status" value="1"/>
</dbReference>
<evidence type="ECO:0000256" key="8">
    <source>
        <dbReference type="PROSITE-ProRule" id="PRU00192"/>
    </source>
</evidence>
<evidence type="ECO:0000256" key="1">
    <source>
        <dbReference type="ARBA" id="ARBA00004177"/>
    </source>
</evidence>
<dbReference type="InterPro" id="IPR036028">
    <property type="entry name" value="SH3-like_dom_sf"/>
</dbReference>
<dbReference type="InterPro" id="IPR003903">
    <property type="entry name" value="UIM_dom"/>
</dbReference>
<dbReference type="EMBL" id="JAANIC010002457">
    <property type="protein sequence ID" value="KAG5344826.1"/>
    <property type="molecule type" value="Genomic_DNA"/>
</dbReference>
<dbReference type="SMART" id="SM00288">
    <property type="entry name" value="VHS"/>
    <property type="match status" value="1"/>
</dbReference>
<dbReference type="Pfam" id="PF00790">
    <property type="entry name" value="VHS"/>
    <property type="match status" value="1"/>
</dbReference>
<organism evidence="13 14">
    <name type="scientific">Acromyrmex charruanus</name>
    <dbReference type="NCBI Taxonomy" id="2715315"/>
    <lineage>
        <taxon>Eukaryota</taxon>
        <taxon>Metazoa</taxon>
        <taxon>Ecdysozoa</taxon>
        <taxon>Arthropoda</taxon>
        <taxon>Hexapoda</taxon>
        <taxon>Insecta</taxon>
        <taxon>Pterygota</taxon>
        <taxon>Neoptera</taxon>
        <taxon>Endopterygota</taxon>
        <taxon>Hymenoptera</taxon>
        <taxon>Apocrita</taxon>
        <taxon>Aculeata</taxon>
        <taxon>Formicoidea</taxon>
        <taxon>Formicidae</taxon>
        <taxon>Myrmicinae</taxon>
        <taxon>Acromyrmex</taxon>
    </lineage>
</organism>
<keyword evidence="5" id="KW-0967">Endosome</keyword>
<dbReference type="InterPro" id="IPR018378">
    <property type="entry name" value="C-type_lectin_CS"/>
</dbReference>
<dbReference type="InterPro" id="IPR016186">
    <property type="entry name" value="C-type_lectin-like/link_sf"/>
</dbReference>
<dbReference type="PROSITE" id="PS50002">
    <property type="entry name" value="SH3"/>
    <property type="match status" value="1"/>
</dbReference>
<evidence type="ECO:0000256" key="3">
    <source>
        <dbReference type="ARBA" id="ARBA00022443"/>
    </source>
</evidence>
<dbReference type="GO" id="GO:0043130">
    <property type="term" value="F:ubiquitin binding"/>
    <property type="evidence" value="ECO:0007669"/>
    <property type="project" value="InterPro"/>
</dbReference>
<dbReference type="InterPro" id="IPR001452">
    <property type="entry name" value="SH3_domain"/>
</dbReference>
<dbReference type="PROSITE" id="PS50041">
    <property type="entry name" value="C_TYPE_LECTIN_2"/>
    <property type="match status" value="1"/>
</dbReference>
<feature type="non-terminal residue" evidence="13">
    <location>
        <position position="1"/>
    </location>
</feature>
<dbReference type="Proteomes" id="UP000669903">
    <property type="component" value="Unassembled WGS sequence"/>
</dbReference>
<feature type="domain" description="C-type lectin" evidence="11">
    <location>
        <begin position="326"/>
        <end position="488"/>
    </location>
</feature>
<feature type="domain" description="SH3" evidence="10">
    <location>
        <begin position="190"/>
        <end position="249"/>
    </location>
</feature>